<evidence type="ECO:0000313" key="2">
    <source>
        <dbReference type="EMBL" id="QHS84315.1"/>
    </source>
</evidence>
<organism evidence="2">
    <name type="scientific">viral metagenome</name>
    <dbReference type="NCBI Taxonomy" id="1070528"/>
    <lineage>
        <taxon>unclassified sequences</taxon>
        <taxon>metagenomes</taxon>
        <taxon>organismal metagenomes</taxon>
    </lineage>
</organism>
<keyword evidence="1" id="KW-1133">Transmembrane helix</keyword>
<name>A0A6C0AYP0_9ZZZZ</name>
<proteinExistence type="predicted"/>
<sequence>MKLSTMFFANIYNNNNKLLESYYTLHNMDNLFIIFVLICILYTLADNYYFDLHNYRWFENVKNIIILYIFLISILVAFLPFSNVGFIKLLLVFIFTVTFCFVFSALITIQKDENTNQLESITNIASSDENNYDWIPFEQPDMPSMSLINEIKDKYNKDFTSYRNDFLLKNDECLFYKKHGKFPYNNNLLRPSYDHMKALDPGSTLSFKQWKDSYYKIAQQSVPMRVLILRSTSGDTGYELEGIKEVDFANSLYQGKLKLDDITTVGCKSDNSPYFKQNGIMDNTKSDTDIYDAINKVFDIDFLESSGSGCNKGRQLCTENNILTCPFRFQDKDKNTRMSDVMAKYWNMDIMQTKPFNAGCYSAEGCKEKTV</sequence>
<keyword evidence="1" id="KW-0472">Membrane</keyword>
<feature type="transmembrane region" description="Helical" evidence="1">
    <location>
        <begin position="87"/>
        <end position="109"/>
    </location>
</feature>
<reference evidence="2" key="1">
    <citation type="journal article" date="2020" name="Nature">
        <title>Giant virus diversity and host interactions through global metagenomics.</title>
        <authorList>
            <person name="Schulz F."/>
            <person name="Roux S."/>
            <person name="Paez-Espino D."/>
            <person name="Jungbluth S."/>
            <person name="Walsh D.A."/>
            <person name="Denef V.J."/>
            <person name="McMahon K.D."/>
            <person name="Konstantinidis K.T."/>
            <person name="Eloe-Fadrosh E.A."/>
            <person name="Kyrpides N.C."/>
            <person name="Woyke T."/>
        </authorList>
    </citation>
    <scope>NUCLEOTIDE SEQUENCE</scope>
    <source>
        <strain evidence="2">GVMAG-S-ERX555965-48</strain>
    </source>
</reference>
<protein>
    <submittedName>
        <fullName evidence="2">Uncharacterized protein</fullName>
    </submittedName>
</protein>
<evidence type="ECO:0000256" key="1">
    <source>
        <dbReference type="SAM" id="Phobius"/>
    </source>
</evidence>
<keyword evidence="1" id="KW-0812">Transmembrane</keyword>
<feature type="transmembrane region" description="Helical" evidence="1">
    <location>
        <begin position="31"/>
        <end position="49"/>
    </location>
</feature>
<feature type="transmembrane region" description="Helical" evidence="1">
    <location>
        <begin position="61"/>
        <end position="81"/>
    </location>
</feature>
<dbReference type="EMBL" id="MN738780">
    <property type="protein sequence ID" value="QHS84315.1"/>
    <property type="molecule type" value="Genomic_DNA"/>
</dbReference>
<dbReference type="AlphaFoldDB" id="A0A6C0AYP0"/>
<accession>A0A6C0AYP0</accession>